<dbReference type="Gene3D" id="3.40.525.10">
    <property type="entry name" value="CRAL-TRIO lipid binding domain"/>
    <property type="match status" value="1"/>
</dbReference>
<dbReference type="EMBL" id="AJWK01021021">
    <property type="status" value="NOT_ANNOTATED_CDS"/>
    <property type="molecule type" value="Genomic_DNA"/>
</dbReference>
<dbReference type="PANTHER" id="PTHR46277">
    <property type="entry name" value="OS03G0850700 PROTEIN"/>
    <property type="match status" value="1"/>
</dbReference>
<organism evidence="2 3">
    <name type="scientific">Lutzomyia longipalpis</name>
    <name type="common">Sand fly</name>
    <dbReference type="NCBI Taxonomy" id="7200"/>
    <lineage>
        <taxon>Eukaryota</taxon>
        <taxon>Metazoa</taxon>
        <taxon>Ecdysozoa</taxon>
        <taxon>Arthropoda</taxon>
        <taxon>Hexapoda</taxon>
        <taxon>Insecta</taxon>
        <taxon>Pterygota</taxon>
        <taxon>Neoptera</taxon>
        <taxon>Endopterygota</taxon>
        <taxon>Diptera</taxon>
        <taxon>Nematocera</taxon>
        <taxon>Psychodoidea</taxon>
        <taxon>Psychodidae</taxon>
        <taxon>Lutzomyia</taxon>
        <taxon>Lutzomyia</taxon>
    </lineage>
</organism>
<evidence type="ECO:0000259" key="1">
    <source>
        <dbReference type="Pfam" id="PF00650"/>
    </source>
</evidence>
<name>A0A1B0CNW3_LUTLO</name>
<feature type="domain" description="CRAL-TRIO" evidence="1">
    <location>
        <begin position="84"/>
        <end position="126"/>
    </location>
</feature>
<proteinExistence type="predicted"/>
<dbReference type="InterPro" id="IPR001251">
    <property type="entry name" value="CRAL-TRIO_dom"/>
</dbReference>
<protein>
    <recommendedName>
        <fullName evidence="1">CRAL-TRIO domain-containing protein</fullName>
    </recommendedName>
</protein>
<dbReference type="InterPro" id="IPR036865">
    <property type="entry name" value="CRAL-TRIO_dom_sf"/>
</dbReference>
<sequence length="170" mass="19982">MMGEGQPVNPEDLKALKERMQLIAEADPTQYHNEFSLRRYLRAFKTVDAAFQAILKTNKWRENYGVKDLEQQPAIQNNLLKARVLNHRDITGRPVIYIPAKNHNSSERDIDELTKFIVYCLVRVLNPKCPLLSFPVRHTPFVMSCGWAEYDFHPFDHTFSQEWEFNKESQ</sequence>
<dbReference type="Proteomes" id="UP000092461">
    <property type="component" value="Unassembled WGS sequence"/>
</dbReference>
<dbReference type="AlphaFoldDB" id="A0A1B0CNW3"/>
<dbReference type="SUPFAM" id="SSF46938">
    <property type="entry name" value="CRAL/TRIO N-terminal domain"/>
    <property type="match status" value="1"/>
</dbReference>
<dbReference type="PANTHER" id="PTHR46277:SF3">
    <property type="entry name" value="BINDING PROTEIN, PUTATIVE-RELATED"/>
    <property type="match status" value="1"/>
</dbReference>
<dbReference type="InterPro" id="IPR036273">
    <property type="entry name" value="CRAL/TRIO_N_dom_sf"/>
</dbReference>
<evidence type="ECO:0000313" key="2">
    <source>
        <dbReference type="EnsemblMetazoa" id="LLOJ006435-PA"/>
    </source>
</evidence>
<evidence type="ECO:0000313" key="3">
    <source>
        <dbReference type="Proteomes" id="UP000092461"/>
    </source>
</evidence>
<dbReference type="VEuPathDB" id="VectorBase:LLONM1_005099"/>
<dbReference type="VEuPathDB" id="VectorBase:LLOJ006435"/>
<keyword evidence="3" id="KW-1185">Reference proteome</keyword>
<dbReference type="EnsemblMetazoa" id="LLOJ006435-RA">
    <property type="protein sequence ID" value="LLOJ006435-PA"/>
    <property type="gene ID" value="LLOJ006435"/>
</dbReference>
<reference evidence="2" key="1">
    <citation type="submission" date="2020-05" db="UniProtKB">
        <authorList>
            <consortium name="EnsemblMetazoa"/>
        </authorList>
    </citation>
    <scope>IDENTIFICATION</scope>
    <source>
        <strain evidence="2">Jacobina</strain>
    </source>
</reference>
<dbReference type="Pfam" id="PF00650">
    <property type="entry name" value="CRAL_TRIO"/>
    <property type="match status" value="1"/>
</dbReference>
<accession>A0A1B0CNW3</accession>
<dbReference type="SUPFAM" id="SSF52087">
    <property type="entry name" value="CRAL/TRIO domain"/>
    <property type="match status" value="1"/>
</dbReference>